<comment type="caution">
    <text evidence="7">The sequence shown here is derived from an EMBL/GenBank/DDBJ whole genome shotgun (WGS) entry which is preliminary data.</text>
</comment>
<feature type="transmembrane region" description="Helical" evidence="6">
    <location>
        <begin position="67"/>
        <end position="87"/>
    </location>
</feature>
<evidence type="ECO:0000256" key="2">
    <source>
        <dbReference type="ARBA" id="ARBA00022475"/>
    </source>
</evidence>
<gene>
    <name evidence="7" type="ORF">SAMN06296020_10463</name>
</gene>
<evidence type="ECO:0000256" key="5">
    <source>
        <dbReference type="ARBA" id="ARBA00023136"/>
    </source>
</evidence>
<keyword evidence="4 6" id="KW-1133">Transmembrane helix</keyword>
<accession>A0AA46AIL9</accession>
<proteinExistence type="predicted"/>
<protein>
    <submittedName>
        <fullName evidence="7">Energy-coupling factor transporter transmembrane protein EcfT</fullName>
    </submittedName>
</protein>
<sequence>MPTPPAANHASMLRSTSLLVTHPGLAIVNAFVVLWGMVLLERPETMALLLPVLLLFLFTGNRMTPAAWWRLLMVLPMLLVLTLPLLIAQGWPPPHENRLIAATLALRIFNATLVLIYLGTSRSREALLEGLTLLKMPEVMTTILLLSFRYFIMVRQDVISGRRALQSRGMEKLSLREQLPFWGEWIGGFFLKASDHSEQVYRALKARSFNGHIPSETPPPMGLVEKGVTLLLILLFLCFIFLERGLLP</sequence>
<evidence type="ECO:0000256" key="1">
    <source>
        <dbReference type="ARBA" id="ARBA00004141"/>
    </source>
</evidence>
<keyword evidence="8" id="KW-1185">Reference proteome</keyword>
<dbReference type="PANTHER" id="PTHR34857:SF2">
    <property type="entry name" value="SLL0384 PROTEIN"/>
    <property type="match status" value="1"/>
</dbReference>
<evidence type="ECO:0000256" key="6">
    <source>
        <dbReference type="SAM" id="Phobius"/>
    </source>
</evidence>
<dbReference type="CDD" id="cd16914">
    <property type="entry name" value="EcfT"/>
    <property type="match status" value="1"/>
</dbReference>
<dbReference type="Proteomes" id="UP001158066">
    <property type="component" value="Unassembled WGS sequence"/>
</dbReference>
<dbReference type="EMBL" id="FXUF01000004">
    <property type="protein sequence ID" value="SMP51112.1"/>
    <property type="molecule type" value="Genomic_DNA"/>
</dbReference>
<dbReference type="RefSeq" id="WP_283408741.1">
    <property type="nucleotide sequence ID" value="NZ_FXUF01000004.1"/>
</dbReference>
<comment type="subcellular location">
    <subcellularLocation>
        <location evidence="1">Membrane</location>
        <topology evidence="1">Multi-pass membrane protein</topology>
    </subcellularLocation>
</comment>
<evidence type="ECO:0000313" key="8">
    <source>
        <dbReference type="Proteomes" id="UP001158066"/>
    </source>
</evidence>
<dbReference type="AlphaFoldDB" id="A0AA46AIL9"/>
<keyword evidence="2" id="KW-1003">Cell membrane</keyword>
<feature type="transmembrane region" description="Helical" evidence="6">
    <location>
        <begin position="139"/>
        <end position="158"/>
    </location>
</feature>
<dbReference type="InterPro" id="IPR051611">
    <property type="entry name" value="ECF_transporter_component"/>
</dbReference>
<feature type="transmembrane region" description="Helical" evidence="6">
    <location>
        <begin position="99"/>
        <end position="119"/>
    </location>
</feature>
<keyword evidence="3 6" id="KW-0812">Transmembrane</keyword>
<organism evidence="7 8">
    <name type="scientific">Anoxynatronum buryatiense</name>
    <dbReference type="NCBI Taxonomy" id="489973"/>
    <lineage>
        <taxon>Bacteria</taxon>
        <taxon>Bacillati</taxon>
        <taxon>Bacillota</taxon>
        <taxon>Clostridia</taxon>
        <taxon>Eubacteriales</taxon>
        <taxon>Clostridiaceae</taxon>
        <taxon>Anoxynatronum</taxon>
    </lineage>
</organism>
<keyword evidence="5 6" id="KW-0472">Membrane</keyword>
<dbReference type="PANTHER" id="PTHR34857">
    <property type="entry name" value="SLL0384 PROTEIN"/>
    <property type="match status" value="1"/>
</dbReference>
<dbReference type="GO" id="GO:0005886">
    <property type="term" value="C:plasma membrane"/>
    <property type="evidence" value="ECO:0007669"/>
    <property type="project" value="UniProtKB-ARBA"/>
</dbReference>
<evidence type="ECO:0000256" key="3">
    <source>
        <dbReference type="ARBA" id="ARBA00022692"/>
    </source>
</evidence>
<feature type="transmembrane region" description="Helical" evidence="6">
    <location>
        <begin position="45"/>
        <end position="61"/>
    </location>
</feature>
<dbReference type="InterPro" id="IPR003339">
    <property type="entry name" value="ABC/ECF_trnsptr_transmembrane"/>
</dbReference>
<reference evidence="7" key="1">
    <citation type="submission" date="2017-05" db="EMBL/GenBank/DDBJ databases">
        <authorList>
            <person name="Varghese N."/>
            <person name="Submissions S."/>
        </authorList>
    </citation>
    <scope>NUCLEOTIDE SEQUENCE</scope>
    <source>
        <strain evidence="7">Su22</strain>
    </source>
</reference>
<evidence type="ECO:0000256" key="4">
    <source>
        <dbReference type="ARBA" id="ARBA00022989"/>
    </source>
</evidence>
<evidence type="ECO:0000313" key="7">
    <source>
        <dbReference type="EMBL" id="SMP51112.1"/>
    </source>
</evidence>
<feature type="transmembrane region" description="Helical" evidence="6">
    <location>
        <begin position="20"/>
        <end position="38"/>
    </location>
</feature>
<dbReference type="Pfam" id="PF02361">
    <property type="entry name" value="CbiQ"/>
    <property type="match status" value="1"/>
</dbReference>
<feature type="transmembrane region" description="Helical" evidence="6">
    <location>
        <begin position="223"/>
        <end position="242"/>
    </location>
</feature>
<name>A0AA46AIL9_9CLOT</name>